<dbReference type="Proteomes" id="UP000192940">
    <property type="component" value="Chromosome I"/>
</dbReference>
<name>A0A1X7HLH6_9BACL</name>
<accession>A0A1X7HLH6</accession>
<dbReference type="GO" id="GO:0016740">
    <property type="term" value="F:transferase activity"/>
    <property type="evidence" value="ECO:0007669"/>
    <property type="project" value="UniProtKB-KW"/>
</dbReference>
<gene>
    <name evidence="1" type="ORF">SAMN05661091_4446</name>
</gene>
<reference evidence="1 2" key="1">
    <citation type="submission" date="2017-04" db="EMBL/GenBank/DDBJ databases">
        <authorList>
            <person name="Afonso C.L."/>
            <person name="Miller P.J."/>
            <person name="Scott M.A."/>
            <person name="Spackman E."/>
            <person name="Goraichik I."/>
            <person name="Dimitrov K.M."/>
            <person name="Suarez D.L."/>
            <person name="Swayne D.E."/>
        </authorList>
    </citation>
    <scope>NUCLEOTIDE SEQUENCE [LARGE SCALE GENOMIC DNA]</scope>
    <source>
        <strain evidence="1 2">N3/975</strain>
    </source>
</reference>
<dbReference type="EMBL" id="LT840184">
    <property type="protein sequence ID" value="SMF88904.1"/>
    <property type="molecule type" value="Genomic_DNA"/>
</dbReference>
<sequence>MIYKLDKKDYPKVRALLQTPEQQNDLTLNAIINGTNRGTIYVDDVNQPRTALVDQTGVISMFIGDAANEQFISHLREFIDNQLKIDTHESCGGTYFIAVVSDDTWERTVEEVISHREYEPDYEFYFQLNREKFNTLKTSYKPLPEGYILKKIDLEVIQNDPDEILSEVLNEFWYSVDDFLSLSFGYCVMKGNSIISACLSCCVYEKDHEISVETYDEEEMNKGLATLACAAYLEHCIENGFVPRWSTMETNEESYQLGKKLGFEFESKCKTFEFEF</sequence>
<dbReference type="SUPFAM" id="SSF55729">
    <property type="entry name" value="Acyl-CoA N-acyltransferases (Nat)"/>
    <property type="match status" value="1"/>
</dbReference>
<dbReference type="InterPro" id="IPR042573">
    <property type="entry name" value="GNAT_acetyltra_N"/>
</dbReference>
<protein>
    <submittedName>
        <fullName evidence="1">GNAT acetyltransferase</fullName>
    </submittedName>
</protein>
<evidence type="ECO:0000313" key="2">
    <source>
        <dbReference type="Proteomes" id="UP000192940"/>
    </source>
</evidence>
<evidence type="ECO:0000313" key="1">
    <source>
        <dbReference type="EMBL" id="SMF88904.1"/>
    </source>
</evidence>
<dbReference type="PANTHER" id="PTHR31143:SF2">
    <property type="entry name" value="FR47-LIKE DOMAIN-CONTAINING PROTEIN-RELATED"/>
    <property type="match status" value="1"/>
</dbReference>
<dbReference type="PANTHER" id="PTHR31143">
    <property type="match status" value="1"/>
</dbReference>
<dbReference type="InterPro" id="IPR027365">
    <property type="entry name" value="GNAT_acetyltra_YdfB-like"/>
</dbReference>
<dbReference type="Pfam" id="PF12746">
    <property type="entry name" value="GNAT_acetyltran"/>
    <property type="match status" value="1"/>
</dbReference>
<dbReference type="RefSeq" id="WP_208915200.1">
    <property type="nucleotide sequence ID" value="NZ_LT840184.1"/>
</dbReference>
<dbReference type="Gene3D" id="3.40.630.30">
    <property type="match status" value="1"/>
</dbReference>
<dbReference type="AlphaFoldDB" id="A0A1X7HLH6"/>
<dbReference type="STRING" id="1313296.SAMN05661091_4446"/>
<organism evidence="1 2">
    <name type="scientific">Paenibacillus uliginis N3/975</name>
    <dbReference type="NCBI Taxonomy" id="1313296"/>
    <lineage>
        <taxon>Bacteria</taxon>
        <taxon>Bacillati</taxon>
        <taxon>Bacillota</taxon>
        <taxon>Bacilli</taxon>
        <taxon>Bacillales</taxon>
        <taxon>Paenibacillaceae</taxon>
        <taxon>Paenibacillus</taxon>
    </lineage>
</organism>
<keyword evidence="1" id="KW-0808">Transferase</keyword>
<dbReference type="Gene3D" id="3.40.630.110">
    <property type="entry name" value="GNAT acetyltransferase-like"/>
    <property type="match status" value="1"/>
</dbReference>
<proteinExistence type="predicted"/>
<keyword evidence="2" id="KW-1185">Reference proteome</keyword>
<dbReference type="InterPro" id="IPR016181">
    <property type="entry name" value="Acyl_CoA_acyltransferase"/>
</dbReference>